<comment type="caution">
    <text evidence="9">The sequence shown here is derived from an EMBL/GenBank/DDBJ whole genome shotgun (WGS) entry which is preliminary data.</text>
</comment>
<keyword evidence="6 7" id="KW-0472">Membrane</keyword>
<keyword evidence="5 7" id="KW-1133">Transmembrane helix</keyword>
<dbReference type="Pfam" id="PF02397">
    <property type="entry name" value="Bac_transf"/>
    <property type="match status" value="1"/>
</dbReference>
<feature type="transmembrane region" description="Helical" evidence="7">
    <location>
        <begin position="83"/>
        <end position="101"/>
    </location>
</feature>
<dbReference type="PANTHER" id="PTHR30576:SF0">
    <property type="entry name" value="UNDECAPRENYL-PHOSPHATE N-ACETYLGALACTOSAMINYL 1-PHOSPHATE TRANSFERASE-RELATED"/>
    <property type="match status" value="1"/>
</dbReference>
<feature type="transmembrane region" description="Helical" evidence="7">
    <location>
        <begin position="107"/>
        <end position="129"/>
    </location>
</feature>
<feature type="transmembrane region" description="Helical" evidence="7">
    <location>
        <begin position="7"/>
        <end position="31"/>
    </location>
</feature>
<protein>
    <submittedName>
        <fullName evidence="9">Undecaprenyl-phosphate glucose phosphotransferase</fullName>
        <ecNumber evidence="9">2.7.8.31</ecNumber>
    </submittedName>
</protein>
<evidence type="ECO:0000256" key="2">
    <source>
        <dbReference type="ARBA" id="ARBA00006464"/>
    </source>
</evidence>
<keyword evidence="4 7" id="KW-0812">Transmembrane</keyword>
<dbReference type="NCBIfam" id="TIGR03025">
    <property type="entry name" value="EPS_sugtrans"/>
    <property type="match status" value="1"/>
</dbReference>
<keyword evidence="10" id="KW-1185">Reference proteome</keyword>
<name>A0A7K1SY16_9SPHI</name>
<comment type="subcellular location">
    <subcellularLocation>
        <location evidence="1">Membrane</location>
        <topology evidence="1">Multi-pass membrane protein</topology>
    </subcellularLocation>
</comment>
<evidence type="ECO:0000256" key="6">
    <source>
        <dbReference type="ARBA" id="ARBA00023136"/>
    </source>
</evidence>
<gene>
    <name evidence="9" type="ORF">GO621_11800</name>
</gene>
<dbReference type="EC" id="2.7.8.31" evidence="9"/>
<sequence length="465" mass="54655">MENRYIFFLIVLLFLGDLIAINCSFMIAYFWDSQNNSLIQSSHYNLDLLIFNATWIASAFFMQLYHRETAQRTEFIFQKSWRAIVLHALTFNVVILLTNYASYSKSFLIYIFVFEICAFIISRFVITAFEQYHIKRVRYKKKIAIIGYNETAKRLADYFLKNQMSYSFAGFFDHTTKSYIDKSNQEVIRPIESLMEYAAENEVAEVYSTLFPEDYNNLNILLEVAEQNCVRFKFIPDVTKTINSDYAIDTYFDEIPVLSTRSEPLEHITYRIVKRAFDILFSLGVIIFLLSWLIPILAVIIKFQSKGPVFFMQLRSGKGNKPFWCYKFRSMTINEDLEHVQATKGDSRVTKIGAFMRKTSIDELPQFFNVFIGNMSIIGPRPHMIKHTEEYKAIVHQYMVRQLLKPGITGWAQVNGYRGETRDPKQMVKRVEHDIWYIENWSLMLDIKIIFLTIINTAKGEENAY</sequence>
<dbReference type="InterPro" id="IPR003362">
    <property type="entry name" value="Bact_transf"/>
</dbReference>
<dbReference type="Gene3D" id="3.40.50.720">
    <property type="entry name" value="NAD(P)-binding Rossmann-like Domain"/>
    <property type="match status" value="1"/>
</dbReference>
<evidence type="ECO:0000256" key="3">
    <source>
        <dbReference type="ARBA" id="ARBA00022679"/>
    </source>
</evidence>
<evidence type="ECO:0000313" key="10">
    <source>
        <dbReference type="Proteomes" id="UP000462014"/>
    </source>
</evidence>
<dbReference type="GO" id="GO:0089702">
    <property type="term" value="F:undecaprenyl-phosphate glucose phosphotransferase activity"/>
    <property type="evidence" value="ECO:0007669"/>
    <property type="project" value="UniProtKB-EC"/>
</dbReference>
<accession>A0A7K1SY16</accession>
<feature type="transmembrane region" description="Helical" evidence="7">
    <location>
        <begin position="279"/>
        <end position="301"/>
    </location>
</feature>
<dbReference type="InterPro" id="IPR017473">
    <property type="entry name" value="Undecaprenyl-P_gluc_Ptfrase"/>
</dbReference>
<dbReference type="Proteomes" id="UP000462014">
    <property type="component" value="Unassembled WGS sequence"/>
</dbReference>
<keyword evidence="3 9" id="KW-0808">Transferase</keyword>
<dbReference type="InterPro" id="IPR017475">
    <property type="entry name" value="EPS_sugar_tfrase"/>
</dbReference>
<dbReference type="GO" id="GO:0016020">
    <property type="term" value="C:membrane"/>
    <property type="evidence" value="ECO:0007669"/>
    <property type="project" value="UniProtKB-SubCell"/>
</dbReference>
<proteinExistence type="inferred from homology"/>
<dbReference type="AlphaFoldDB" id="A0A7K1SY16"/>
<comment type="similarity">
    <text evidence="2">Belongs to the bacterial sugar transferase family.</text>
</comment>
<dbReference type="Pfam" id="PF13727">
    <property type="entry name" value="CoA_binding_3"/>
    <property type="match status" value="1"/>
</dbReference>
<dbReference type="EMBL" id="WPIK01000009">
    <property type="protein sequence ID" value="MVN22215.1"/>
    <property type="molecule type" value="Genomic_DNA"/>
</dbReference>
<evidence type="ECO:0000256" key="4">
    <source>
        <dbReference type="ARBA" id="ARBA00022692"/>
    </source>
</evidence>
<dbReference type="PANTHER" id="PTHR30576">
    <property type="entry name" value="COLANIC BIOSYNTHESIS UDP-GLUCOSE LIPID CARRIER TRANSFERASE"/>
    <property type="match status" value="1"/>
</dbReference>
<feature type="transmembrane region" description="Helical" evidence="7">
    <location>
        <begin position="43"/>
        <end position="62"/>
    </location>
</feature>
<evidence type="ECO:0000259" key="8">
    <source>
        <dbReference type="Pfam" id="PF02397"/>
    </source>
</evidence>
<reference evidence="9 10" key="1">
    <citation type="submission" date="2019-12" db="EMBL/GenBank/DDBJ databases">
        <title>Mucilaginibacter sp. HMF7410 genome sequencing and assembly.</title>
        <authorList>
            <person name="Kang H."/>
            <person name="Cha I."/>
            <person name="Kim H."/>
            <person name="Joh K."/>
        </authorList>
    </citation>
    <scope>NUCLEOTIDE SEQUENCE [LARGE SCALE GENOMIC DNA]</scope>
    <source>
        <strain evidence="9 10">HMF7410</strain>
    </source>
</reference>
<evidence type="ECO:0000256" key="7">
    <source>
        <dbReference type="SAM" id="Phobius"/>
    </source>
</evidence>
<feature type="domain" description="Bacterial sugar transferase" evidence="8">
    <location>
        <begin position="274"/>
        <end position="456"/>
    </location>
</feature>
<evidence type="ECO:0000313" key="9">
    <source>
        <dbReference type="EMBL" id="MVN22215.1"/>
    </source>
</evidence>
<dbReference type="RefSeq" id="WP_157567235.1">
    <property type="nucleotide sequence ID" value="NZ_WPIK01000009.1"/>
</dbReference>
<evidence type="ECO:0000256" key="5">
    <source>
        <dbReference type="ARBA" id="ARBA00022989"/>
    </source>
</evidence>
<organism evidence="9 10">
    <name type="scientific">Mucilaginibacter arboris</name>
    <dbReference type="NCBI Taxonomy" id="2682090"/>
    <lineage>
        <taxon>Bacteria</taxon>
        <taxon>Pseudomonadati</taxon>
        <taxon>Bacteroidota</taxon>
        <taxon>Sphingobacteriia</taxon>
        <taxon>Sphingobacteriales</taxon>
        <taxon>Sphingobacteriaceae</taxon>
        <taxon>Mucilaginibacter</taxon>
    </lineage>
</organism>
<evidence type="ECO:0000256" key="1">
    <source>
        <dbReference type="ARBA" id="ARBA00004141"/>
    </source>
</evidence>
<dbReference type="NCBIfam" id="TIGR03023">
    <property type="entry name" value="WcaJ_sugtrans"/>
    <property type="match status" value="1"/>
</dbReference>